<gene>
    <name evidence="2" type="ORF">ABXZ32_00755</name>
</gene>
<dbReference type="EMBL" id="JBEWYP010000001">
    <property type="protein sequence ID" value="MET7027902.1"/>
    <property type="molecule type" value="Genomic_DNA"/>
</dbReference>
<keyword evidence="3" id="KW-1185">Reference proteome</keyword>
<protein>
    <submittedName>
        <fullName evidence="2">DUF2911 domain-containing protein</fullName>
    </submittedName>
</protein>
<dbReference type="RefSeq" id="WP_354616782.1">
    <property type="nucleotide sequence ID" value="NZ_JBEWYP010000001.1"/>
</dbReference>
<evidence type="ECO:0000313" key="2">
    <source>
        <dbReference type="EMBL" id="MET7027902.1"/>
    </source>
</evidence>
<dbReference type="PROSITE" id="PS51257">
    <property type="entry name" value="PROKAR_LIPOPROTEIN"/>
    <property type="match status" value="1"/>
</dbReference>
<dbReference type="Pfam" id="PF11138">
    <property type="entry name" value="DUF2911"/>
    <property type="match status" value="1"/>
</dbReference>
<evidence type="ECO:0000256" key="1">
    <source>
        <dbReference type="SAM" id="MobiDB-lite"/>
    </source>
</evidence>
<feature type="region of interest" description="Disordered" evidence="1">
    <location>
        <begin position="22"/>
        <end position="47"/>
    </location>
</feature>
<dbReference type="Proteomes" id="UP001549773">
    <property type="component" value="Unassembled WGS sequence"/>
</dbReference>
<reference evidence="2 3" key="1">
    <citation type="submission" date="2024-07" db="EMBL/GenBank/DDBJ databases">
        <title>The genome sequence of type strain Sediminicola luteus GDMCC 1.2596T.</title>
        <authorList>
            <person name="Liu Y."/>
        </authorList>
    </citation>
    <scope>NUCLEOTIDE SEQUENCE [LARGE SCALE GENOMIC DNA]</scope>
    <source>
        <strain evidence="2 3">GDMCC 1.2596</strain>
    </source>
</reference>
<dbReference type="InterPro" id="IPR021314">
    <property type="entry name" value="DUF2911"/>
</dbReference>
<proteinExistence type="predicted"/>
<organism evidence="2 3">
    <name type="scientific">Sediminicola luteus</name>
    <dbReference type="NCBI Taxonomy" id="319238"/>
    <lineage>
        <taxon>Bacteria</taxon>
        <taxon>Pseudomonadati</taxon>
        <taxon>Bacteroidota</taxon>
        <taxon>Flavobacteriia</taxon>
        <taxon>Flavobacteriales</taxon>
        <taxon>Flavobacteriaceae</taxon>
        <taxon>Sediminicola</taxon>
    </lineage>
</organism>
<evidence type="ECO:0000313" key="3">
    <source>
        <dbReference type="Proteomes" id="UP001549773"/>
    </source>
</evidence>
<accession>A0ABV2TSP9</accession>
<sequence length="198" mass="22617">MKYFYYILLAFAVFSCKETKSKESKDPTEMHSDHGNMSEPMQTTNKKTLSPHTSAIAMIGDAHVHIDYSSPGVRDRIIFGGLVGYGHVWQAGAHMATWIETTKDLEIEGQSLEAGKYGFFTIPGKNEWTIIFNSNWDQHGKDEYDENDDVLRLKVTPEVMENVKEHLEYQITKTNSSEGNISFSWEKLKISFPFKVKP</sequence>
<name>A0ABV2TSP9_9FLAO</name>
<feature type="compositionally biased region" description="Basic and acidic residues" evidence="1">
    <location>
        <begin position="22"/>
        <end position="36"/>
    </location>
</feature>
<comment type="caution">
    <text evidence="2">The sequence shown here is derived from an EMBL/GenBank/DDBJ whole genome shotgun (WGS) entry which is preliminary data.</text>
</comment>